<organism evidence="1 2">
    <name type="scientific">Hibiscus sabdariffa</name>
    <name type="common">roselle</name>
    <dbReference type="NCBI Taxonomy" id="183260"/>
    <lineage>
        <taxon>Eukaryota</taxon>
        <taxon>Viridiplantae</taxon>
        <taxon>Streptophyta</taxon>
        <taxon>Embryophyta</taxon>
        <taxon>Tracheophyta</taxon>
        <taxon>Spermatophyta</taxon>
        <taxon>Magnoliopsida</taxon>
        <taxon>eudicotyledons</taxon>
        <taxon>Gunneridae</taxon>
        <taxon>Pentapetalae</taxon>
        <taxon>rosids</taxon>
        <taxon>malvids</taxon>
        <taxon>Malvales</taxon>
        <taxon>Malvaceae</taxon>
        <taxon>Malvoideae</taxon>
        <taxon>Hibiscus</taxon>
    </lineage>
</organism>
<protein>
    <submittedName>
        <fullName evidence="1">Uncharacterized protein</fullName>
    </submittedName>
</protein>
<dbReference type="EMBL" id="JBBPBN010000004">
    <property type="protein sequence ID" value="KAK9042095.1"/>
    <property type="molecule type" value="Genomic_DNA"/>
</dbReference>
<evidence type="ECO:0000313" key="1">
    <source>
        <dbReference type="EMBL" id="KAK9042095.1"/>
    </source>
</evidence>
<reference evidence="1 2" key="1">
    <citation type="journal article" date="2024" name="G3 (Bethesda)">
        <title>Genome assembly of Hibiscus sabdariffa L. provides insights into metabolisms of medicinal natural products.</title>
        <authorList>
            <person name="Kim T."/>
        </authorList>
    </citation>
    <scope>NUCLEOTIDE SEQUENCE [LARGE SCALE GENOMIC DNA]</scope>
    <source>
        <strain evidence="1">TK-2024</strain>
        <tissue evidence="1">Old leaves</tissue>
    </source>
</reference>
<keyword evidence="2" id="KW-1185">Reference proteome</keyword>
<evidence type="ECO:0000313" key="2">
    <source>
        <dbReference type="Proteomes" id="UP001396334"/>
    </source>
</evidence>
<accession>A0ABR2TXM0</accession>
<proteinExistence type="predicted"/>
<name>A0ABR2TXM0_9ROSI</name>
<sequence>MKIPNTTAHFIFKMDGISRFLRSKFTATIDDIDAKLRCMVTSALFVLDVGFAGYDFKGTSHVVEISIPKALLKLENNMVSLFPLFCLIN</sequence>
<gene>
    <name evidence="1" type="ORF">V6N11_017174</name>
</gene>
<comment type="caution">
    <text evidence="1">The sequence shown here is derived from an EMBL/GenBank/DDBJ whole genome shotgun (WGS) entry which is preliminary data.</text>
</comment>
<dbReference type="Proteomes" id="UP001396334">
    <property type="component" value="Unassembled WGS sequence"/>
</dbReference>